<dbReference type="PANTHER" id="PTHR12800:SF4">
    <property type="entry name" value="HSP90 CO-CHAPERONE CDC37"/>
    <property type="match status" value="1"/>
</dbReference>
<proteinExistence type="predicted"/>
<accession>A0A816E221</accession>
<dbReference type="SUPFAM" id="SSF101391">
    <property type="entry name" value="Hsp90 co-chaperone CDC37"/>
    <property type="match status" value="1"/>
</dbReference>
<evidence type="ECO:0000313" key="4">
    <source>
        <dbReference type="Proteomes" id="UP000663829"/>
    </source>
</evidence>
<organism evidence="2 4">
    <name type="scientific">Didymodactylos carnosus</name>
    <dbReference type="NCBI Taxonomy" id="1234261"/>
    <lineage>
        <taxon>Eukaryota</taxon>
        <taxon>Metazoa</taxon>
        <taxon>Spiralia</taxon>
        <taxon>Gnathifera</taxon>
        <taxon>Rotifera</taxon>
        <taxon>Eurotatoria</taxon>
        <taxon>Bdelloidea</taxon>
        <taxon>Philodinida</taxon>
        <taxon>Philodinidae</taxon>
        <taxon>Didymodactylos</taxon>
    </lineage>
</organism>
<protein>
    <submittedName>
        <fullName evidence="2">Uncharacterized protein</fullName>
    </submittedName>
</protein>
<dbReference type="GO" id="GO:0031072">
    <property type="term" value="F:heat shock protein binding"/>
    <property type="evidence" value="ECO:0007669"/>
    <property type="project" value="TreeGrafter"/>
</dbReference>
<feature type="region of interest" description="Disordered" evidence="1">
    <location>
        <begin position="114"/>
        <end position="142"/>
    </location>
</feature>
<comment type="caution">
    <text evidence="2">The sequence shown here is derived from an EMBL/GenBank/DDBJ whole genome shotgun (WGS) entry which is preliminary data.</text>
</comment>
<evidence type="ECO:0000256" key="1">
    <source>
        <dbReference type="SAM" id="MobiDB-lite"/>
    </source>
</evidence>
<gene>
    <name evidence="2" type="ORF">GPM918_LOCUS44988</name>
    <name evidence="3" type="ORF">SRO942_LOCUS47142</name>
</gene>
<dbReference type="GO" id="GO:0051082">
    <property type="term" value="F:unfolded protein binding"/>
    <property type="evidence" value="ECO:0007669"/>
    <property type="project" value="TreeGrafter"/>
</dbReference>
<dbReference type="EMBL" id="CAJOBC010116646">
    <property type="protein sequence ID" value="CAF4554753.1"/>
    <property type="molecule type" value="Genomic_DNA"/>
</dbReference>
<dbReference type="GO" id="GO:0051087">
    <property type="term" value="F:protein-folding chaperone binding"/>
    <property type="evidence" value="ECO:0007669"/>
    <property type="project" value="TreeGrafter"/>
</dbReference>
<dbReference type="InterPro" id="IPR004918">
    <property type="entry name" value="Cdc37"/>
</dbReference>
<dbReference type="GO" id="GO:0005737">
    <property type="term" value="C:cytoplasm"/>
    <property type="evidence" value="ECO:0007669"/>
    <property type="project" value="TreeGrafter"/>
</dbReference>
<dbReference type="AlphaFoldDB" id="A0A816E221"/>
<evidence type="ECO:0000313" key="3">
    <source>
        <dbReference type="EMBL" id="CAF4554753.1"/>
    </source>
</evidence>
<dbReference type="GO" id="GO:0050821">
    <property type="term" value="P:protein stabilization"/>
    <property type="evidence" value="ECO:0007669"/>
    <property type="project" value="TreeGrafter"/>
</dbReference>
<evidence type="ECO:0000313" key="2">
    <source>
        <dbReference type="EMBL" id="CAF1641845.1"/>
    </source>
</evidence>
<feature type="non-terminal residue" evidence="2">
    <location>
        <position position="142"/>
    </location>
</feature>
<dbReference type="PANTHER" id="PTHR12800">
    <property type="entry name" value="CDC37-RELATED"/>
    <property type="match status" value="1"/>
</dbReference>
<name>A0A816E221_9BILA</name>
<sequence>ELFFNTHKENIKAFAVLQNNNARKLFLENNLALVCKIAFDCMYAWCIVIDIKEEFSLMELVCRTTKTIQWILELSQNENLDNIECINVFFQRQRFKKELYKFHRDIDNKARRKTDENELELVPNTQVPQSDGEEGTKTGFGS</sequence>
<dbReference type="Gene3D" id="1.20.58.610">
    <property type="entry name" value="Cdc37, Hsp90 binding domain"/>
    <property type="match status" value="1"/>
</dbReference>
<dbReference type="Proteomes" id="UP000681722">
    <property type="component" value="Unassembled WGS sequence"/>
</dbReference>
<dbReference type="GO" id="GO:0006457">
    <property type="term" value="P:protein folding"/>
    <property type="evidence" value="ECO:0007669"/>
    <property type="project" value="TreeGrafter"/>
</dbReference>
<keyword evidence="4" id="KW-1185">Reference proteome</keyword>
<dbReference type="InterPro" id="IPR038189">
    <property type="entry name" value="Cdc37_Hsp90-bd_sf"/>
</dbReference>
<dbReference type="Proteomes" id="UP000663829">
    <property type="component" value="Unassembled WGS sequence"/>
</dbReference>
<reference evidence="2" key="1">
    <citation type="submission" date="2021-02" db="EMBL/GenBank/DDBJ databases">
        <authorList>
            <person name="Nowell W R."/>
        </authorList>
    </citation>
    <scope>NUCLEOTIDE SEQUENCE</scope>
</reference>
<dbReference type="EMBL" id="CAJNOQ010047631">
    <property type="protein sequence ID" value="CAF1641845.1"/>
    <property type="molecule type" value="Genomic_DNA"/>
</dbReference>